<keyword evidence="1" id="KW-0328">Glycosyltransferase</keyword>
<keyword evidence="3" id="KW-1133">Transmembrane helix</keyword>
<dbReference type="RefSeq" id="WP_106874698.1">
    <property type="nucleotide sequence ID" value="NZ_CP027845.1"/>
</dbReference>
<evidence type="ECO:0000256" key="3">
    <source>
        <dbReference type="SAM" id="Phobius"/>
    </source>
</evidence>
<dbReference type="OrthoDB" id="7527830at2"/>
<dbReference type="EMBL" id="CP027845">
    <property type="protein sequence ID" value="AVP87855.1"/>
    <property type="molecule type" value="Genomic_DNA"/>
</dbReference>
<dbReference type="Gene3D" id="3.90.550.10">
    <property type="entry name" value="Spore Coat Polysaccharide Biosynthesis Protein SpsA, Chain A"/>
    <property type="match status" value="1"/>
</dbReference>
<dbReference type="GO" id="GO:0016757">
    <property type="term" value="F:glycosyltransferase activity"/>
    <property type="evidence" value="ECO:0007669"/>
    <property type="project" value="UniProtKB-KW"/>
</dbReference>
<evidence type="ECO:0000256" key="2">
    <source>
        <dbReference type="ARBA" id="ARBA00038494"/>
    </source>
</evidence>
<keyword evidence="5" id="KW-0808">Transferase</keyword>
<dbReference type="Proteomes" id="UP000241762">
    <property type="component" value="Chromosome"/>
</dbReference>
<protein>
    <submittedName>
        <fullName evidence="5">Beta 1,4 glucosyltransferase</fullName>
    </submittedName>
</protein>
<comment type="similarity">
    <text evidence="2">Belongs to the glycosyltransferase 2 family. WaaE/KdtX subfamily.</text>
</comment>
<sequence length="263" mass="30307">MNNPISAFIIVKNGEKLIGHTINSIKNIVDEIIVIDSGSTDNTVQVAKDLGANVVFKEWPGYTQQKIFGESLCKHQWILNLDADEALSPELQDEINYIFQSASQDKYKGYKMHVTILLPNDQKPRLGAPAHLFTRLYNRNYISFANTSDPNTTHDSALLLPGLKEKDNLLTLVSPVYHRSFTSISGLLTKINFYTDEAAKTLAKQGRRVSKLRMYTEFFLCFFKYFFIRRYWVFGTYGVIYSYMFAFSRFIRLAKVYELQNSK</sequence>
<evidence type="ECO:0000313" key="5">
    <source>
        <dbReference type="EMBL" id="AVP87855.1"/>
    </source>
</evidence>
<name>A0A2P1P9C2_9RICK</name>
<dbReference type="Pfam" id="PF00535">
    <property type="entry name" value="Glycos_transf_2"/>
    <property type="match status" value="1"/>
</dbReference>
<feature type="transmembrane region" description="Helical" evidence="3">
    <location>
        <begin position="234"/>
        <end position="254"/>
    </location>
</feature>
<reference evidence="5 6" key="1">
    <citation type="submission" date="2018-03" db="EMBL/GenBank/DDBJ databases">
        <title>A gene transfer event suggests a long-term partnership between eustigmatophyte algae and a novel lineage of endosymbiotic bacteria.</title>
        <authorList>
            <person name="Yurchenko T."/>
            <person name="Sevcikova T."/>
            <person name="Pribyl P."/>
            <person name="El Karkouri K."/>
            <person name="Klimes V."/>
            <person name="Amaral R."/>
            <person name="Zbrankova V."/>
            <person name="Kim E."/>
            <person name="Raoult D."/>
            <person name="Santos L.M.A."/>
            <person name="Elias M."/>
        </authorList>
    </citation>
    <scope>NUCLEOTIDE SEQUENCE [LARGE SCALE GENOMIC DNA]</scope>
    <source>
        <strain evidence="5">CCALA 838</strain>
    </source>
</reference>
<dbReference type="PANTHER" id="PTHR43630:SF2">
    <property type="entry name" value="GLYCOSYLTRANSFERASE"/>
    <property type="match status" value="1"/>
</dbReference>
<organism evidence="5 6">
    <name type="scientific">Candidatus Phycorickettsia trachydisci</name>
    <dbReference type="NCBI Taxonomy" id="2115978"/>
    <lineage>
        <taxon>Bacteria</taxon>
        <taxon>Pseudomonadati</taxon>
        <taxon>Pseudomonadota</taxon>
        <taxon>Alphaproteobacteria</taxon>
        <taxon>Rickettsiales</taxon>
        <taxon>Rickettsiaceae</taxon>
        <taxon>Candidatus Phycorickettsia</taxon>
    </lineage>
</organism>
<keyword evidence="3" id="KW-0812">Transmembrane</keyword>
<dbReference type="SUPFAM" id="SSF53448">
    <property type="entry name" value="Nucleotide-diphospho-sugar transferases"/>
    <property type="match status" value="1"/>
</dbReference>
<evidence type="ECO:0000259" key="4">
    <source>
        <dbReference type="Pfam" id="PF00535"/>
    </source>
</evidence>
<dbReference type="InterPro" id="IPR001173">
    <property type="entry name" value="Glyco_trans_2-like"/>
</dbReference>
<gene>
    <name evidence="5" type="ORF">phytr_9270</name>
</gene>
<dbReference type="KEGG" id="ptc:phytr_9270"/>
<dbReference type="PANTHER" id="PTHR43630">
    <property type="entry name" value="POLY-BETA-1,6-N-ACETYL-D-GLUCOSAMINE SYNTHASE"/>
    <property type="match status" value="1"/>
</dbReference>
<accession>A0A2P1P9C2</accession>
<feature type="domain" description="Glycosyltransferase 2-like" evidence="4">
    <location>
        <begin position="6"/>
        <end position="98"/>
    </location>
</feature>
<dbReference type="AlphaFoldDB" id="A0A2P1P9C2"/>
<keyword evidence="3" id="KW-0472">Membrane</keyword>
<evidence type="ECO:0000313" key="6">
    <source>
        <dbReference type="Proteomes" id="UP000241762"/>
    </source>
</evidence>
<dbReference type="CDD" id="cd02511">
    <property type="entry name" value="Beta4Glucosyltransferase"/>
    <property type="match status" value="1"/>
</dbReference>
<proteinExistence type="inferred from homology"/>
<dbReference type="InterPro" id="IPR029044">
    <property type="entry name" value="Nucleotide-diphossugar_trans"/>
</dbReference>
<evidence type="ECO:0000256" key="1">
    <source>
        <dbReference type="ARBA" id="ARBA00022676"/>
    </source>
</evidence>
<keyword evidence="6" id="KW-1185">Reference proteome</keyword>